<dbReference type="InterPro" id="IPR036770">
    <property type="entry name" value="Ankyrin_rpt-contain_sf"/>
</dbReference>
<dbReference type="InterPro" id="IPR000582">
    <property type="entry name" value="Acyl-CoA-binding_protein"/>
</dbReference>
<reference evidence="5" key="1">
    <citation type="submission" date="2019-08" db="EMBL/GenBank/DDBJ databases">
        <title>The improved chromosome-level genome for the pearl oyster Pinctada fucata martensii using PacBio sequencing and Hi-C.</title>
        <authorList>
            <person name="Zheng Z."/>
        </authorList>
    </citation>
    <scope>NUCLEOTIDE SEQUENCE</scope>
    <source>
        <strain evidence="5">ZZ-2019</strain>
        <tissue evidence="5">Adductor muscle</tissue>
    </source>
</reference>
<dbReference type="InterPro" id="IPR002110">
    <property type="entry name" value="Ankyrin_rpt"/>
</dbReference>
<evidence type="ECO:0000259" key="4">
    <source>
        <dbReference type="PROSITE" id="PS51228"/>
    </source>
</evidence>
<dbReference type="SUPFAM" id="SSF48403">
    <property type="entry name" value="Ankyrin repeat"/>
    <property type="match status" value="1"/>
</dbReference>
<dbReference type="PROSITE" id="PS51228">
    <property type="entry name" value="ACB_2"/>
    <property type="match status" value="1"/>
</dbReference>
<dbReference type="Proteomes" id="UP001186944">
    <property type="component" value="Unassembled WGS sequence"/>
</dbReference>
<evidence type="ECO:0000313" key="5">
    <source>
        <dbReference type="EMBL" id="KAK3087153.1"/>
    </source>
</evidence>
<dbReference type="PROSITE" id="PS50088">
    <property type="entry name" value="ANK_REPEAT"/>
    <property type="match status" value="2"/>
</dbReference>
<evidence type="ECO:0000256" key="3">
    <source>
        <dbReference type="PROSITE-ProRule" id="PRU00023"/>
    </source>
</evidence>
<dbReference type="AlphaFoldDB" id="A0AA88Y123"/>
<organism evidence="5 6">
    <name type="scientific">Pinctada imbricata</name>
    <name type="common">Atlantic pearl-oyster</name>
    <name type="synonym">Pinctada martensii</name>
    <dbReference type="NCBI Taxonomy" id="66713"/>
    <lineage>
        <taxon>Eukaryota</taxon>
        <taxon>Metazoa</taxon>
        <taxon>Spiralia</taxon>
        <taxon>Lophotrochozoa</taxon>
        <taxon>Mollusca</taxon>
        <taxon>Bivalvia</taxon>
        <taxon>Autobranchia</taxon>
        <taxon>Pteriomorphia</taxon>
        <taxon>Pterioida</taxon>
        <taxon>Pterioidea</taxon>
        <taxon>Pteriidae</taxon>
        <taxon>Pinctada</taxon>
    </lineage>
</organism>
<sequence length="166" mass="18436">MPKCEAMEEYVQQLADLVPEWQASTGNPPEGSWVSVSTMQNPDEHLPDENKTIFDWCKEGNVQQIKTLLSNGGIKVNDSDDTGMTLMHWACDRGNVDMVQALLALKADVNIQDEEKQTPLHYAVSCEHAEVVRLLLSHGANKDLRDSDGCLASDLESNQEIQQLLA</sequence>
<evidence type="ECO:0000256" key="1">
    <source>
        <dbReference type="ARBA" id="ARBA00018419"/>
    </source>
</evidence>
<feature type="domain" description="ACB" evidence="4">
    <location>
        <begin position="1"/>
        <end position="23"/>
    </location>
</feature>
<dbReference type="PROSITE" id="PS50297">
    <property type="entry name" value="ANK_REP_REGION"/>
    <property type="match status" value="2"/>
</dbReference>
<protein>
    <recommendedName>
        <fullName evidence="1">Acyl-CoA-binding domain-containing protein 6</fullName>
    </recommendedName>
</protein>
<dbReference type="PANTHER" id="PTHR24119:SF0">
    <property type="entry name" value="ACYL-COA-BINDING DOMAIN-CONTAINING PROTEIN 6"/>
    <property type="match status" value="1"/>
</dbReference>
<dbReference type="SMART" id="SM00248">
    <property type="entry name" value="ANK"/>
    <property type="match status" value="3"/>
</dbReference>
<comment type="caution">
    <text evidence="5">The sequence shown here is derived from an EMBL/GenBank/DDBJ whole genome shotgun (WGS) entry which is preliminary data.</text>
</comment>
<keyword evidence="6" id="KW-1185">Reference proteome</keyword>
<keyword evidence="2" id="KW-0446">Lipid-binding</keyword>
<feature type="repeat" description="ANK" evidence="3">
    <location>
        <begin position="82"/>
        <end position="114"/>
    </location>
</feature>
<dbReference type="GO" id="GO:0000062">
    <property type="term" value="F:fatty-acyl-CoA binding"/>
    <property type="evidence" value="ECO:0007669"/>
    <property type="project" value="InterPro"/>
</dbReference>
<dbReference type="PRINTS" id="PR01415">
    <property type="entry name" value="ANKYRIN"/>
</dbReference>
<dbReference type="Gene3D" id="1.25.40.20">
    <property type="entry name" value="Ankyrin repeat-containing domain"/>
    <property type="match status" value="1"/>
</dbReference>
<proteinExistence type="predicted"/>
<name>A0AA88Y123_PINIB</name>
<evidence type="ECO:0000313" key="6">
    <source>
        <dbReference type="Proteomes" id="UP001186944"/>
    </source>
</evidence>
<dbReference type="EMBL" id="VSWD01000011">
    <property type="protein sequence ID" value="KAK3087153.1"/>
    <property type="molecule type" value="Genomic_DNA"/>
</dbReference>
<evidence type="ECO:0000256" key="2">
    <source>
        <dbReference type="ARBA" id="ARBA00023121"/>
    </source>
</evidence>
<accession>A0AA88Y123</accession>
<dbReference type="PANTHER" id="PTHR24119">
    <property type="entry name" value="ACYL-COA-BINDING DOMAIN-CONTAINING PROTEIN 6"/>
    <property type="match status" value="1"/>
</dbReference>
<gene>
    <name evidence="5" type="ORF">FSP39_002416</name>
</gene>
<dbReference type="Pfam" id="PF12796">
    <property type="entry name" value="Ank_2"/>
    <property type="match status" value="1"/>
</dbReference>
<feature type="repeat" description="ANK" evidence="3">
    <location>
        <begin position="115"/>
        <end position="147"/>
    </location>
</feature>
<keyword evidence="3" id="KW-0040">ANK repeat</keyword>